<dbReference type="EMBL" id="CAJNNV010002190">
    <property type="protein sequence ID" value="CAE8586733.1"/>
    <property type="molecule type" value="Genomic_DNA"/>
</dbReference>
<keyword evidence="1" id="KW-0863">Zinc-finger</keyword>
<dbReference type="GO" id="GO:0003676">
    <property type="term" value="F:nucleic acid binding"/>
    <property type="evidence" value="ECO:0007669"/>
    <property type="project" value="InterPro"/>
</dbReference>
<keyword evidence="5" id="KW-1185">Reference proteome</keyword>
<organism evidence="4 5">
    <name type="scientific">Polarella glacialis</name>
    <name type="common">Dinoflagellate</name>
    <dbReference type="NCBI Taxonomy" id="89957"/>
    <lineage>
        <taxon>Eukaryota</taxon>
        <taxon>Sar</taxon>
        <taxon>Alveolata</taxon>
        <taxon>Dinophyceae</taxon>
        <taxon>Suessiales</taxon>
        <taxon>Suessiaceae</taxon>
        <taxon>Polarella</taxon>
    </lineage>
</organism>
<proteinExistence type="predicted"/>
<dbReference type="OrthoDB" id="448629at2759"/>
<dbReference type="AlphaFoldDB" id="A0A813DFP3"/>
<dbReference type="Gene3D" id="4.10.60.10">
    <property type="entry name" value="Zinc finger, CCHC-type"/>
    <property type="match status" value="1"/>
</dbReference>
<dbReference type="InterPro" id="IPR001878">
    <property type="entry name" value="Znf_CCHC"/>
</dbReference>
<protein>
    <recommendedName>
        <fullName evidence="3">CCHC-type domain-containing protein</fullName>
    </recommendedName>
</protein>
<sequence length="429" mass="47871">MGKGKKGKGKGKGKTKATADDPFQCESEDSLPDAWAGWDAEAEHLYQEEQAKAEKPNDFRDRPSDRPDDFNGDIDEYSGWRRKTKLWTLDTRCPDYKMGVHVLRSLKGSAWSTCEHLVDDAALLLPGGEQIVFAELDRYHKYEPQSDVQKRFEDAIYMPKKGAMDCNMFINDAIHRFTRLDEVLKGTLKSTPIPSQLKGFLLVKKFGLSNAEIAQLLAGTGLSWELATIVRGLKAQFSNHTSREPRDGGHHRGGDHHKKKHHSAYHVDSDEAYVDEDESDGDDEEEDSDNQADENVILEEDDVQEALAAFKSTIKSKYKVARKKMSDAKTGRQFRSREATTTTSTAGGPVSGGKSYRVDVSELKARTRCGNCGQIGHWKKECTNAYKAPDKTGKSESKGWYVTELGQKDDAPICEEIAGANGFFFATDN</sequence>
<feature type="region of interest" description="Disordered" evidence="2">
    <location>
        <begin position="238"/>
        <end position="300"/>
    </location>
</feature>
<keyword evidence="1" id="KW-0479">Metal-binding</keyword>
<keyword evidence="1" id="KW-0862">Zinc</keyword>
<feature type="compositionally biased region" description="Basic and acidic residues" evidence="2">
    <location>
        <begin position="325"/>
        <end position="338"/>
    </location>
</feature>
<dbReference type="InterPro" id="IPR036875">
    <property type="entry name" value="Znf_CCHC_sf"/>
</dbReference>
<dbReference type="GO" id="GO:0008270">
    <property type="term" value="F:zinc ion binding"/>
    <property type="evidence" value="ECO:0007669"/>
    <property type="project" value="UniProtKB-KW"/>
</dbReference>
<feature type="compositionally biased region" description="Basic residues" evidence="2">
    <location>
        <begin position="1"/>
        <end position="15"/>
    </location>
</feature>
<feature type="compositionally biased region" description="Acidic residues" evidence="2">
    <location>
        <begin position="270"/>
        <end position="300"/>
    </location>
</feature>
<evidence type="ECO:0000259" key="3">
    <source>
        <dbReference type="PROSITE" id="PS50158"/>
    </source>
</evidence>
<name>A0A813DFP3_POLGL</name>
<feature type="region of interest" description="Disordered" evidence="2">
    <location>
        <begin position="325"/>
        <end position="354"/>
    </location>
</feature>
<feature type="compositionally biased region" description="Basic residues" evidence="2">
    <location>
        <begin position="253"/>
        <end position="264"/>
    </location>
</feature>
<dbReference type="SUPFAM" id="SSF57756">
    <property type="entry name" value="Retrovirus zinc finger-like domains"/>
    <property type="match status" value="1"/>
</dbReference>
<feature type="region of interest" description="Disordered" evidence="2">
    <location>
        <begin position="1"/>
        <end position="71"/>
    </location>
</feature>
<evidence type="ECO:0000256" key="2">
    <source>
        <dbReference type="SAM" id="MobiDB-lite"/>
    </source>
</evidence>
<dbReference type="SMART" id="SM00343">
    <property type="entry name" value="ZnF_C2HC"/>
    <property type="match status" value="1"/>
</dbReference>
<evidence type="ECO:0000256" key="1">
    <source>
        <dbReference type="PROSITE-ProRule" id="PRU00047"/>
    </source>
</evidence>
<gene>
    <name evidence="4" type="ORF">PGLA1383_LOCUS5581</name>
</gene>
<reference evidence="4" key="1">
    <citation type="submission" date="2021-02" db="EMBL/GenBank/DDBJ databases">
        <authorList>
            <person name="Dougan E. K."/>
            <person name="Rhodes N."/>
            <person name="Thang M."/>
            <person name="Chan C."/>
        </authorList>
    </citation>
    <scope>NUCLEOTIDE SEQUENCE</scope>
</reference>
<feature type="compositionally biased region" description="Basic and acidic residues" evidence="2">
    <location>
        <begin position="241"/>
        <end position="252"/>
    </location>
</feature>
<dbReference type="PROSITE" id="PS50158">
    <property type="entry name" value="ZF_CCHC"/>
    <property type="match status" value="1"/>
</dbReference>
<comment type="caution">
    <text evidence="4">The sequence shown here is derived from an EMBL/GenBank/DDBJ whole genome shotgun (WGS) entry which is preliminary data.</text>
</comment>
<dbReference type="Pfam" id="PF00098">
    <property type="entry name" value="zf-CCHC"/>
    <property type="match status" value="1"/>
</dbReference>
<feature type="compositionally biased region" description="Low complexity" evidence="2">
    <location>
        <begin position="339"/>
        <end position="348"/>
    </location>
</feature>
<dbReference type="Proteomes" id="UP000654075">
    <property type="component" value="Unassembled WGS sequence"/>
</dbReference>
<evidence type="ECO:0000313" key="4">
    <source>
        <dbReference type="EMBL" id="CAE8586733.1"/>
    </source>
</evidence>
<feature type="compositionally biased region" description="Basic and acidic residues" evidence="2">
    <location>
        <begin position="41"/>
        <end position="69"/>
    </location>
</feature>
<accession>A0A813DFP3</accession>
<evidence type="ECO:0000313" key="5">
    <source>
        <dbReference type="Proteomes" id="UP000654075"/>
    </source>
</evidence>
<feature type="domain" description="CCHC-type" evidence="3">
    <location>
        <begin position="368"/>
        <end position="384"/>
    </location>
</feature>